<dbReference type="NCBIfam" id="TIGR02937">
    <property type="entry name" value="sigma70-ECF"/>
    <property type="match status" value="1"/>
</dbReference>
<dbReference type="InterPro" id="IPR039425">
    <property type="entry name" value="RNA_pol_sigma-70-like"/>
</dbReference>
<dbReference type="InterPro" id="IPR036388">
    <property type="entry name" value="WH-like_DNA-bd_sf"/>
</dbReference>
<dbReference type="PANTHER" id="PTHR43133">
    <property type="entry name" value="RNA POLYMERASE ECF-TYPE SIGMA FACTO"/>
    <property type="match status" value="1"/>
</dbReference>
<dbReference type="SUPFAM" id="SSF88946">
    <property type="entry name" value="Sigma2 domain of RNA polymerase sigma factors"/>
    <property type="match status" value="1"/>
</dbReference>
<evidence type="ECO:0000313" key="9">
    <source>
        <dbReference type="Proteomes" id="UP000807850"/>
    </source>
</evidence>
<dbReference type="Proteomes" id="UP000807850">
    <property type="component" value="Unassembled WGS sequence"/>
</dbReference>
<dbReference type="CDD" id="cd06171">
    <property type="entry name" value="Sigma70_r4"/>
    <property type="match status" value="1"/>
</dbReference>
<dbReference type="SUPFAM" id="SSF88659">
    <property type="entry name" value="Sigma3 and sigma4 domains of RNA polymerase sigma factors"/>
    <property type="match status" value="1"/>
</dbReference>
<feature type="domain" description="RNA polymerase sigma factor 70 region 4 type 2" evidence="7">
    <location>
        <begin position="116"/>
        <end position="168"/>
    </location>
</feature>
<evidence type="ECO:0000313" key="8">
    <source>
        <dbReference type="EMBL" id="MBI3539120.1"/>
    </source>
</evidence>
<dbReference type="GO" id="GO:0003677">
    <property type="term" value="F:DNA binding"/>
    <property type="evidence" value="ECO:0007669"/>
    <property type="project" value="UniProtKB-KW"/>
</dbReference>
<dbReference type="InterPro" id="IPR014284">
    <property type="entry name" value="RNA_pol_sigma-70_dom"/>
</dbReference>
<keyword evidence="2" id="KW-0805">Transcription regulation</keyword>
<keyword evidence="3" id="KW-0731">Sigma factor</keyword>
<feature type="domain" description="RNA polymerase sigma-70 region 2" evidence="6">
    <location>
        <begin position="22"/>
        <end position="89"/>
    </location>
</feature>
<name>A0A9D6QJD2_UNCEI</name>
<dbReference type="InterPro" id="IPR013249">
    <property type="entry name" value="RNA_pol_sigma70_r4_t2"/>
</dbReference>
<keyword evidence="4" id="KW-0238">DNA-binding</keyword>
<dbReference type="EMBL" id="JACQAY010000070">
    <property type="protein sequence ID" value="MBI3539120.1"/>
    <property type="molecule type" value="Genomic_DNA"/>
</dbReference>
<dbReference type="InterPro" id="IPR007627">
    <property type="entry name" value="RNA_pol_sigma70_r2"/>
</dbReference>
<evidence type="ECO:0000256" key="5">
    <source>
        <dbReference type="ARBA" id="ARBA00023163"/>
    </source>
</evidence>
<reference evidence="8" key="1">
    <citation type="submission" date="2020-07" db="EMBL/GenBank/DDBJ databases">
        <title>Huge and variable diversity of episymbiotic CPR bacteria and DPANN archaea in groundwater ecosystems.</title>
        <authorList>
            <person name="He C.Y."/>
            <person name="Keren R."/>
            <person name="Whittaker M."/>
            <person name="Farag I.F."/>
            <person name="Doudna J."/>
            <person name="Cate J.H.D."/>
            <person name="Banfield J.F."/>
        </authorList>
    </citation>
    <scope>NUCLEOTIDE SEQUENCE</scope>
    <source>
        <strain evidence="8">NC_groundwater_928_Pr1_S-0.2um_72_17</strain>
    </source>
</reference>
<dbReference type="AlphaFoldDB" id="A0A9D6QJD2"/>
<dbReference type="Pfam" id="PF08281">
    <property type="entry name" value="Sigma70_r4_2"/>
    <property type="match status" value="1"/>
</dbReference>
<keyword evidence="5" id="KW-0804">Transcription</keyword>
<evidence type="ECO:0000256" key="3">
    <source>
        <dbReference type="ARBA" id="ARBA00023082"/>
    </source>
</evidence>
<comment type="similarity">
    <text evidence="1">Belongs to the sigma-70 factor family. ECF subfamily.</text>
</comment>
<comment type="caution">
    <text evidence="8">The sequence shown here is derived from an EMBL/GenBank/DDBJ whole genome shotgun (WGS) entry which is preliminary data.</text>
</comment>
<proteinExistence type="inferred from homology"/>
<dbReference type="PANTHER" id="PTHR43133:SF8">
    <property type="entry name" value="RNA POLYMERASE SIGMA FACTOR HI_1459-RELATED"/>
    <property type="match status" value="1"/>
</dbReference>
<evidence type="ECO:0000256" key="2">
    <source>
        <dbReference type="ARBA" id="ARBA00023015"/>
    </source>
</evidence>
<accession>A0A9D6QJD2</accession>
<gene>
    <name evidence="8" type="ORF">HY076_02475</name>
</gene>
<evidence type="ECO:0000259" key="6">
    <source>
        <dbReference type="Pfam" id="PF04542"/>
    </source>
</evidence>
<dbReference type="GO" id="GO:0006352">
    <property type="term" value="P:DNA-templated transcription initiation"/>
    <property type="evidence" value="ECO:0007669"/>
    <property type="project" value="InterPro"/>
</dbReference>
<dbReference type="InterPro" id="IPR013324">
    <property type="entry name" value="RNA_pol_sigma_r3/r4-like"/>
</dbReference>
<organism evidence="8 9">
    <name type="scientific">Eiseniibacteriota bacterium</name>
    <dbReference type="NCBI Taxonomy" id="2212470"/>
    <lineage>
        <taxon>Bacteria</taxon>
        <taxon>Candidatus Eiseniibacteriota</taxon>
    </lineage>
</organism>
<dbReference type="InterPro" id="IPR013325">
    <property type="entry name" value="RNA_pol_sigma_r2"/>
</dbReference>
<evidence type="ECO:0000256" key="1">
    <source>
        <dbReference type="ARBA" id="ARBA00010641"/>
    </source>
</evidence>
<evidence type="ECO:0000256" key="4">
    <source>
        <dbReference type="ARBA" id="ARBA00023125"/>
    </source>
</evidence>
<dbReference type="Gene3D" id="1.10.1740.10">
    <property type="match status" value="1"/>
</dbReference>
<evidence type="ECO:0000259" key="7">
    <source>
        <dbReference type="Pfam" id="PF08281"/>
    </source>
</evidence>
<dbReference type="Pfam" id="PF04542">
    <property type="entry name" value="Sigma70_r2"/>
    <property type="match status" value="1"/>
</dbReference>
<sequence>MDDAALIARVLDGDAGAFTVIVDRYHGDCSRFALRMLGHRQDAEDAVQDAFLGAYRGLARYRERQTFRAWLYRILINRCRSVARQRRRRASRFVADERALADAPAAARDGDHVLRDSLQTALDALDPRLREAVLLKYGEGLDYRTMSEMTGAGISALKMRVRRACAELRPRLEESR</sequence>
<protein>
    <submittedName>
        <fullName evidence="8">RNA polymerase sigma factor</fullName>
    </submittedName>
</protein>
<dbReference type="Gene3D" id="1.10.10.10">
    <property type="entry name" value="Winged helix-like DNA-binding domain superfamily/Winged helix DNA-binding domain"/>
    <property type="match status" value="1"/>
</dbReference>
<dbReference type="GO" id="GO:0016987">
    <property type="term" value="F:sigma factor activity"/>
    <property type="evidence" value="ECO:0007669"/>
    <property type="project" value="UniProtKB-KW"/>
</dbReference>